<evidence type="ECO:0000256" key="1">
    <source>
        <dbReference type="ARBA" id="ARBA00038048"/>
    </source>
</evidence>
<dbReference type="Proteomes" id="UP000095283">
    <property type="component" value="Unplaced"/>
</dbReference>
<feature type="domain" description="Saccharopine dehydrogenase NADP binding" evidence="2">
    <location>
        <begin position="6"/>
        <end position="133"/>
    </location>
</feature>
<dbReference type="Pfam" id="PF03435">
    <property type="entry name" value="Sacchrp_dh_NADP"/>
    <property type="match status" value="1"/>
</dbReference>
<dbReference type="PANTHER" id="PTHR12286:SF5">
    <property type="entry name" value="SACCHAROPINE DEHYDROGENASE-LIKE OXIDOREDUCTASE"/>
    <property type="match status" value="1"/>
</dbReference>
<protein>
    <submittedName>
        <fullName evidence="4">Sacchrp_dh_NADP domain-containing protein</fullName>
    </submittedName>
</protein>
<dbReference type="SUPFAM" id="SSF51735">
    <property type="entry name" value="NAD(P)-binding Rossmann-fold domains"/>
    <property type="match status" value="1"/>
</dbReference>
<accession>A0A1I7XHP4</accession>
<keyword evidence="3" id="KW-1185">Reference proteome</keyword>
<dbReference type="InterPro" id="IPR051276">
    <property type="entry name" value="Saccharopine_DH-like_oxidrdct"/>
</dbReference>
<sequence>MSRYDVVIYGASGFTGAYIVQNLATSRDYEDLTFAVSGRNEQKLRRTLSDVSDKIGKNIRSTPIIIADSSDENSLANMAKQAKVIINAVGPYRLHGEAVVKAAVENGASHVDISGEPAWIEKMQMVYGERAKENVSCTELDSFD</sequence>
<evidence type="ECO:0000259" key="2">
    <source>
        <dbReference type="Pfam" id="PF03435"/>
    </source>
</evidence>
<organism evidence="3 4">
    <name type="scientific">Heterorhabditis bacteriophora</name>
    <name type="common">Entomopathogenic nematode worm</name>
    <dbReference type="NCBI Taxonomy" id="37862"/>
    <lineage>
        <taxon>Eukaryota</taxon>
        <taxon>Metazoa</taxon>
        <taxon>Ecdysozoa</taxon>
        <taxon>Nematoda</taxon>
        <taxon>Chromadorea</taxon>
        <taxon>Rhabditida</taxon>
        <taxon>Rhabditina</taxon>
        <taxon>Rhabditomorpha</taxon>
        <taxon>Strongyloidea</taxon>
        <taxon>Heterorhabditidae</taxon>
        <taxon>Heterorhabditis</taxon>
    </lineage>
</organism>
<dbReference type="GO" id="GO:0009247">
    <property type="term" value="P:glycolipid biosynthetic process"/>
    <property type="evidence" value="ECO:0007669"/>
    <property type="project" value="TreeGrafter"/>
</dbReference>
<reference evidence="4" key="1">
    <citation type="submission" date="2016-11" db="UniProtKB">
        <authorList>
            <consortium name="WormBaseParasite"/>
        </authorList>
    </citation>
    <scope>IDENTIFICATION</scope>
</reference>
<evidence type="ECO:0000313" key="4">
    <source>
        <dbReference type="WBParaSite" id="Hba_17269"/>
    </source>
</evidence>
<dbReference type="PANTHER" id="PTHR12286">
    <property type="entry name" value="SACCHAROPINE DEHYDROGENASE-LIKE OXIDOREDUCTASE"/>
    <property type="match status" value="1"/>
</dbReference>
<dbReference type="GO" id="GO:0005811">
    <property type="term" value="C:lipid droplet"/>
    <property type="evidence" value="ECO:0007669"/>
    <property type="project" value="TreeGrafter"/>
</dbReference>
<dbReference type="GO" id="GO:0005739">
    <property type="term" value="C:mitochondrion"/>
    <property type="evidence" value="ECO:0007669"/>
    <property type="project" value="TreeGrafter"/>
</dbReference>
<dbReference type="AlphaFoldDB" id="A0A1I7XHP4"/>
<dbReference type="InterPro" id="IPR005097">
    <property type="entry name" value="Sacchrp_dh_NADP-bd"/>
</dbReference>
<comment type="similarity">
    <text evidence="1">Belongs to the saccharopine dehydrogenase family.</text>
</comment>
<name>A0A1I7XHP4_HETBA</name>
<dbReference type="Gene3D" id="3.40.50.720">
    <property type="entry name" value="NAD(P)-binding Rossmann-like Domain"/>
    <property type="match status" value="1"/>
</dbReference>
<evidence type="ECO:0000313" key="3">
    <source>
        <dbReference type="Proteomes" id="UP000095283"/>
    </source>
</evidence>
<dbReference type="WBParaSite" id="Hba_17269">
    <property type="protein sequence ID" value="Hba_17269"/>
    <property type="gene ID" value="Hba_17269"/>
</dbReference>
<dbReference type="GO" id="GO:0005886">
    <property type="term" value="C:plasma membrane"/>
    <property type="evidence" value="ECO:0007669"/>
    <property type="project" value="TreeGrafter"/>
</dbReference>
<proteinExistence type="inferred from homology"/>
<dbReference type="InterPro" id="IPR036291">
    <property type="entry name" value="NAD(P)-bd_dom_sf"/>
</dbReference>